<name>A0A543P9Q1_9ACTN</name>
<evidence type="ECO:0000313" key="2">
    <source>
        <dbReference type="EMBL" id="TQN40808.1"/>
    </source>
</evidence>
<proteinExistence type="predicted"/>
<keyword evidence="1" id="KW-1133">Transmembrane helix</keyword>
<protein>
    <submittedName>
        <fullName evidence="2">Uncharacterized protein</fullName>
    </submittedName>
</protein>
<keyword evidence="1" id="KW-0472">Membrane</keyword>
<sequence>MRALGAVVVVAWLHTFLSDPPPGYYLLPGALLTVLVVAFLLRVALCSVIATADGRLTVRNIASTRTFLRQQVEVVGIDRADGWLGRGRGWAVFLVLEDGSRHRLDVTEMPSSGEVLGRLERQADEIRGWVSGRPQPPR</sequence>
<feature type="transmembrane region" description="Helical" evidence="1">
    <location>
        <begin position="28"/>
        <end position="50"/>
    </location>
</feature>
<comment type="caution">
    <text evidence="2">The sequence shown here is derived from an EMBL/GenBank/DDBJ whole genome shotgun (WGS) entry which is preliminary data.</text>
</comment>
<keyword evidence="1" id="KW-0812">Transmembrane</keyword>
<accession>A0A543P9Q1</accession>
<gene>
    <name evidence="2" type="ORF">FHU33_0157</name>
</gene>
<dbReference type="AlphaFoldDB" id="A0A543P9Q1"/>
<evidence type="ECO:0000313" key="3">
    <source>
        <dbReference type="Proteomes" id="UP000319865"/>
    </source>
</evidence>
<dbReference type="EMBL" id="VFQE01000001">
    <property type="protein sequence ID" value="TQN40808.1"/>
    <property type="molecule type" value="Genomic_DNA"/>
</dbReference>
<organism evidence="2 3">
    <name type="scientific">Blastococcus colisei</name>
    <dbReference type="NCBI Taxonomy" id="1564162"/>
    <lineage>
        <taxon>Bacteria</taxon>
        <taxon>Bacillati</taxon>
        <taxon>Actinomycetota</taxon>
        <taxon>Actinomycetes</taxon>
        <taxon>Geodermatophilales</taxon>
        <taxon>Geodermatophilaceae</taxon>
        <taxon>Blastococcus</taxon>
    </lineage>
</organism>
<keyword evidence="3" id="KW-1185">Reference proteome</keyword>
<evidence type="ECO:0000256" key="1">
    <source>
        <dbReference type="SAM" id="Phobius"/>
    </source>
</evidence>
<reference evidence="2 3" key="1">
    <citation type="submission" date="2019-06" db="EMBL/GenBank/DDBJ databases">
        <title>Sequencing the genomes of 1000 actinobacteria strains.</title>
        <authorList>
            <person name="Klenk H.-P."/>
        </authorList>
    </citation>
    <scope>NUCLEOTIDE SEQUENCE [LARGE SCALE GENOMIC DNA]</scope>
    <source>
        <strain evidence="2 3">DSM 46837</strain>
    </source>
</reference>
<dbReference type="Proteomes" id="UP000319865">
    <property type="component" value="Unassembled WGS sequence"/>
</dbReference>